<sequence length="108" mass="10945">MKFNLLSSSLVAIAAVLSLTAQGVQGQANSANWTQFANADCSGAIVATGTCSGDETCACEQIVGLGMSFATRGECEGFLSFDNDCSVGEGDTSFPGNTGCFSLNIDPA</sequence>
<feature type="signal peptide" evidence="1">
    <location>
        <begin position="1"/>
        <end position="26"/>
    </location>
</feature>
<keyword evidence="1" id="KW-0732">Signal</keyword>
<evidence type="ECO:0000313" key="3">
    <source>
        <dbReference type="Proteomes" id="UP000772434"/>
    </source>
</evidence>
<proteinExistence type="predicted"/>
<organism evidence="2 3">
    <name type="scientific">Rhodocollybia butyracea</name>
    <dbReference type="NCBI Taxonomy" id="206335"/>
    <lineage>
        <taxon>Eukaryota</taxon>
        <taxon>Fungi</taxon>
        <taxon>Dikarya</taxon>
        <taxon>Basidiomycota</taxon>
        <taxon>Agaricomycotina</taxon>
        <taxon>Agaricomycetes</taxon>
        <taxon>Agaricomycetidae</taxon>
        <taxon>Agaricales</taxon>
        <taxon>Marasmiineae</taxon>
        <taxon>Omphalotaceae</taxon>
        <taxon>Rhodocollybia</taxon>
    </lineage>
</organism>
<gene>
    <name evidence="2" type="ORF">BDP27DRAFT_1362187</name>
</gene>
<dbReference type="Proteomes" id="UP000772434">
    <property type="component" value="Unassembled WGS sequence"/>
</dbReference>
<feature type="chain" id="PRO_5040391439" description="Extracellular membrane protein CFEM domain-containing protein" evidence="1">
    <location>
        <begin position="27"/>
        <end position="108"/>
    </location>
</feature>
<reference evidence="2" key="1">
    <citation type="submission" date="2020-11" db="EMBL/GenBank/DDBJ databases">
        <authorList>
            <consortium name="DOE Joint Genome Institute"/>
            <person name="Ahrendt S."/>
            <person name="Riley R."/>
            <person name="Andreopoulos W."/>
            <person name="Labutti K."/>
            <person name="Pangilinan J."/>
            <person name="Ruiz-Duenas F.J."/>
            <person name="Barrasa J.M."/>
            <person name="Sanchez-Garcia M."/>
            <person name="Camarero S."/>
            <person name="Miyauchi S."/>
            <person name="Serrano A."/>
            <person name="Linde D."/>
            <person name="Babiker R."/>
            <person name="Drula E."/>
            <person name="Ayuso-Fernandez I."/>
            <person name="Pacheco R."/>
            <person name="Padilla G."/>
            <person name="Ferreira P."/>
            <person name="Barriuso J."/>
            <person name="Kellner H."/>
            <person name="Castanera R."/>
            <person name="Alfaro M."/>
            <person name="Ramirez L."/>
            <person name="Pisabarro A.G."/>
            <person name="Kuo A."/>
            <person name="Tritt A."/>
            <person name="Lipzen A."/>
            <person name="He G."/>
            <person name="Yan M."/>
            <person name="Ng V."/>
            <person name="Cullen D."/>
            <person name="Martin F."/>
            <person name="Rosso M.-N."/>
            <person name="Henrissat B."/>
            <person name="Hibbett D."/>
            <person name="Martinez A.T."/>
            <person name="Grigoriev I.V."/>
        </authorList>
    </citation>
    <scope>NUCLEOTIDE SEQUENCE</scope>
    <source>
        <strain evidence="2">AH 40177</strain>
    </source>
</reference>
<evidence type="ECO:0000313" key="2">
    <source>
        <dbReference type="EMBL" id="KAF9070951.1"/>
    </source>
</evidence>
<evidence type="ECO:0008006" key="4">
    <source>
        <dbReference type="Google" id="ProtNLM"/>
    </source>
</evidence>
<name>A0A9P5U9F1_9AGAR</name>
<comment type="caution">
    <text evidence="2">The sequence shown here is derived from an EMBL/GenBank/DDBJ whole genome shotgun (WGS) entry which is preliminary data.</text>
</comment>
<dbReference type="EMBL" id="JADNRY010000036">
    <property type="protein sequence ID" value="KAF9070951.1"/>
    <property type="molecule type" value="Genomic_DNA"/>
</dbReference>
<keyword evidence="3" id="KW-1185">Reference proteome</keyword>
<protein>
    <recommendedName>
        <fullName evidence="4">Extracellular membrane protein CFEM domain-containing protein</fullName>
    </recommendedName>
</protein>
<evidence type="ECO:0000256" key="1">
    <source>
        <dbReference type="SAM" id="SignalP"/>
    </source>
</evidence>
<dbReference type="AlphaFoldDB" id="A0A9P5U9F1"/>
<accession>A0A9P5U9F1</accession>